<evidence type="ECO:0000313" key="5">
    <source>
        <dbReference type="Proteomes" id="UP000011645"/>
    </source>
</evidence>
<dbReference type="Pfam" id="PF24351">
    <property type="entry name" value="DUF7511"/>
    <property type="match status" value="1"/>
</dbReference>
<dbReference type="AlphaFoldDB" id="D8J9Q7"/>
<evidence type="ECO:0000313" key="3">
    <source>
        <dbReference type="EMBL" id="ELY37130.1"/>
    </source>
</evidence>
<organism evidence="2 4">
    <name type="scientific">Halalkalicoccus jeotgali (strain DSM 18796 / CECT 7217 / JCM 14584 / KCTC 4019 / B3)</name>
    <dbReference type="NCBI Taxonomy" id="795797"/>
    <lineage>
        <taxon>Archaea</taxon>
        <taxon>Methanobacteriati</taxon>
        <taxon>Methanobacteriota</taxon>
        <taxon>Stenosarchaea group</taxon>
        <taxon>Halobacteria</taxon>
        <taxon>Halobacteriales</taxon>
        <taxon>Halococcaceae</taxon>
        <taxon>Halalkalicoccus</taxon>
    </lineage>
</organism>
<protein>
    <recommendedName>
        <fullName evidence="1">DUF7511 domain-containing protein</fullName>
    </recommendedName>
</protein>
<evidence type="ECO:0000259" key="1">
    <source>
        <dbReference type="Pfam" id="PF24351"/>
    </source>
</evidence>
<name>D8J9Q7_HALJB</name>
<proteinExistence type="predicted"/>
<dbReference type="InterPro" id="IPR055933">
    <property type="entry name" value="DUF7511"/>
</dbReference>
<reference evidence="3 5" key="2">
    <citation type="journal article" date="2014" name="PLoS Genet.">
        <title>Phylogenetically driven sequencing of extremely halophilic archaea reveals strategies for static and dynamic osmo-response.</title>
        <authorList>
            <person name="Becker E.A."/>
            <person name="Seitzer P.M."/>
            <person name="Tritt A."/>
            <person name="Larsen D."/>
            <person name="Krusor M."/>
            <person name="Yao A.I."/>
            <person name="Wu D."/>
            <person name="Madern D."/>
            <person name="Eisen J.A."/>
            <person name="Darling A.E."/>
            <person name="Facciotti M.T."/>
        </authorList>
    </citation>
    <scope>NUCLEOTIDE SEQUENCE [LARGE SCALE GENOMIC DNA]</scope>
    <source>
        <strain evidence="3">B3</strain>
        <strain evidence="5">DSM 18796 / CECT 7217 / JCM 14584 / KCTC 4019 / B3</strain>
    </source>
</reference>
<reference evidence="2 4" key="1">
    <citation type="journal article" date="2010" name="J. Bacteriol.">
        <title>Complete genome sequence of Halalkalicoccus jeotgali B3(T), an extremely halophilic archaeon.</title>
        <authorList>
            <person name="Roh S.W."/>
            <person name="Nam Y.D."/>
            <person name="Nam S.H."/>
            <person name="Choi S.H."/>
            <person name="Park H.S."/>
            <person name="Bae J.W."/>
        </authorList>
    </citation>
    <scope>NUCLEOTIDE SEQUENCE [LARGE SCALE GENOMIC DNA]</scope>
    <source>
        <strain evidence="2">B3</strain>
        <strain evidence="4">DSM 18796 / CECT 7217 / JCM 14584 / KCTC 4019 / B3</strain>
    </source>
</reference>
<dbReference type="PATRIC" id="fig|795797.18.peg.3021"/>
<dbReference type="Proteomes" id="UP000011645">
    <property type="component" value="Unassembled WGS sequence"/>
</dbReference>
<sequence length="59" mass="6658">MSTSQLSDDPGGSLRLITHEDGRALDRWTLAPTDPDDDQRYTAWISADPETLVDLETRR</sequence>
<dbReference type="GeneID" id="9420838"/>
<dbReference type="HOGENOM" id="CLU_207593_0_0_2"/>
<dbReference type="OrthoDB" id="186853at2157"/>
<dbReference type="KEGG" id="hje:HacjB3_15085"/>
<evidence type="ECO:0000313" key="4">
    <source>
        <dbReference type="Proteomes" id="UP000000390"/>
    </source>
</evidence>
<dbReference type="eggNOG" id="arCOG06278">
    <property type="taxonomic scope" value="Archaea"/>
</dbReference>
<accession>D8J9Q7</accession>
<dbReference type="Proteomes" id="UP000000390">
    <property type="component" value="Chromosome"/>
</dbReference>
<keyword evidence="5" id="KW-1185">Reference proteome</keyword>
<feature type="domain" description="DUF7511" evidence="1">
    <location>
        <begin position="14"/>
        <end position="59"/>
    </location>
</feature>
<dbReference type="EMBL" id="AOHV01000027">
    <property type="protein sequence ID" value="ELY37130.1"/>
    <property type="molecule type" value="Genomic_DNA"/>
</dbReference>
<dbReference type="STRING" id="795797.HacjB3_15085"/>
<evidence type="ECO:0000313" key="2">
    <source>
        <dbReference type="EMBL" id="ADJ16396.1"/>
    </source>
</evidence>
<gene>
    <name evidence="2" type="ordered locus">HacjB3_15085</name>
    <name evidence="3" type="ORF">C497_10313</name>
</gene>
<dbReference type="RefSeq" id="WP_008416500.1">
    <property type="nucleotide sequence ID" value="NC_014297.1"/>
</dbReference>
<dbReference type="EMBL" id="CP002062">
    <property type="protein sequence ID" value="ADJ16396.1"/>
    <property type="molecule type" value="Genomic_DNA"/>
</dbReference>